<evidence type="ECO:0000256" key="1">
    <source>
        <dbReference type="SAM" id="Coils"/>
    </source>
</evidence>
<gene>
    <name evidence="4" type="ORF">Salmuc_05259</name>
</gene>
<keyword evidence="3" id="KW-0812">Transmembrane</keyword>
<accession>S9RWW3</accession>
<dbReference type="eggNOG" id="COG4223">
    <property type="taxonomic scope" value="Bacteria"/>
</dbReference>
<feature type="coiled-coil region" evidence="1">
    <location>
        <begin position="179"/>
        <end position="228"/>
    </location>
</feature>
<dbReference type="EMBL" id="APVH01000021">
    <property type="protein sequence ID" value="EPX82510.1"/>
    <property type="molecule type" value="Genomic_DNA"/>
</dbReference>
<feature type="compositionally biased region" description="Basic and acidic residues" evidence="2">
    <location>
        <begin position="1"/>
        <end position="10"/>
    </location>
</feature>
<evidence type="ECO:0000256" key="3">
    <source>
        <dbReference type="SAM" id="Phobius"/>
    </source>
</evidence>
<comment type="caution">
    <text evidence="4">The sequence shown here is derived from an EMBL/GenBank/DDBJ whole genome shotgun (WGS) entry which is preliminary data.</text>
</comment>
<feature type="transmembrane region" description="Helical" evidence="3">
    <location>
        <begin position="135"/>
        <end position="156"/>
    </location>
</feature>
<proteinExistence type="predicted"/>
<protein>
    <recommendedName>
        <fullName evidence="6">Mitochondrial inner membrane protein</fullName>
    </recommendedName>
</protein>
<keyword evidence="5" id="KW-1185">Reference proteome</keyword>
<dbReference type="Proteomes" id="UP000015347">
    <property type="component" value="Unassembled WGS sequence"/>
</dbReference>
<dbReference type="AlphaFoldDB" id="S9RWW3"/>
<sequence length="468" mass="48946">MERVADEKNPVDGPQDDATDGADGRTLKAPVHSPATEPMTGTGPDLVAPVHNPAGKPRAEWAGAASADDTAGTDEDSAIFSVGEAEELKQDDSGEDSPLAVGEEPDRLDRGASATATGAGPQIVRETVVERKGGFFPVLLGGVIAAALGYGASAWVNQTWPFDSAAVPDTFEDDTRAALDEQTAQIETLTGRLDETTSRVDGIDLTPLENADTRIDEAVANLSEQLDAATGEFGALSARLDEFDSRLTALEKAPVEETVSPEAIAAYERELEGFREAMAEQRREVEAMTEEALAAEANAEEQASLAQSREALAEVNAALREGEPYATQLGALETTGVSIPEALSAPAADGVPTLAVLTEEFPPLAREALAAARRAESSDEDGAGRFATFLANQLGARSVTPREGDSADAILSRAEESLRAGDLPATLEELEALPEPSAEVLSDWMARATTRAEAIAAAQGVAQNLNEE</sequence>
<evidence type="ECO:0000256" key="2">
    <source>
        <dbReference type="SAM" id="MobiDB-lite"/>
    </source>
</evidence>
<feature type="coiled-coil region" evidence="1">
    <location>
        <begin position="264"/>
        <end position="298"/>
    </location>
</feature>
<reference evidence="5" key="1">
    <citation type="journal article" date="2014" name="Stand. Genomic Sci.">
        <title>Genome sequence of the exopolysaccharide-producing Salipiger mucosus type strain (DSM 16094(T)), a moderately halophilic member of the Roseobacter clade.</title>
        <authorList>
            <person name="Riedel T."/>
            <person name="Spring S."/>
            <person name="Fiebig A."/>
            <person name="Petersen J."/>
            <person name="Kyrpides N.C."/>
            <person name="Goker M."/>
            <person name="Klenk H.P."/>
        </authorList>
    </citation>
    <scope>NUCLEOTIDE SEQUENCE [LARGE SCALE GENOMIC DNA]</scope>
    <source>
        <strain evidence="5">DSM 16094</strain>
    </source>
</reference>
<keyword evidence="3" id="KW-1133">Transmembrane helix</keyword>
<organism evidence="4 5">
    <name type="scientific">Salipiger mucosus DSM 16094</name>
    <dbReference type="NCBI Taxonomy" id="1123237"/>
    <lineage>
        <taxon>Bacteria</taxon>
        <taxon>Pseudomonadati</taxon>
        <taxon>Pseudomonadota</taxon>
        <taxon>Alphaproteobacteria</taxon>
        <taxon>Rhodobacterales</taxon>
        <taxon>Roseobacteraceae</taxon>
        <taxon>Salipiger</taxon>
    </lineage>
</organism>
<keyword evidence="1" id="KW-0175">Coiled coil</keyword>
<dbReference type="Gene3D" id="1.20.5.340">
    <property type="match status" value="1"/>
</dbReference>
<dbReference type="HOGENOM" id="CLU_040166_0_0_5"/>
<name>S9RWW3_9RHOB</name>
<evidence type="ECO:0008006" key="6">
    <source>
        <dbReference type="Google" id="ProtNLM"/>
    </source>
</evidence>
<feature type="region of interest" description="Disordered" evidence="2">
    <location>
        <begin position="1"/>
        <end position="119"/>
    </location>
</feature>
<evidence type="ECO:0000313" key="4">
    <source>
        <dbReference type="EMBL" id="EPX82510.1"/>
    </source>
</evidence>
<keyword evidence="3" id="KW-0472">Membrane</keyword>
<feature type="compositionally biased region" description="Low complexity" evidence="2">
    <location>
        <begin position="60"/>
        <end position="70"/>
    </location>
</feature>
<evidence type="ECO:0000313" key="5">
    <source>
        <dbReference type="Proteomes" id="UP000015347"/>
    </source>
</evidence>
<dbReference type="STRING" id="1123237.Salmuc_05259"/>